<sequence length="673" mass="75435">MENKISNIKTRFDDDIQTRGHDNPGFQMEIKSGQMEHGNNLWKSGMMAAVKIQHASKSYGSGPQVLNNLSMTIEKGTIYSLLGSSGCGKTTLLSCIVGIRNLNSGEILVFGRKPGSRGSGIPGKRVGYMPQDLALYNGFSIDESMRYFAALYNMSGTELKESREFLIQFLDLPGAERRIGTLSGGQKRRVSLALALIHSPELLILDEPTVGVDPLLRENIWNHLVQLVAKKHSTIIVSTHYSEEARASSKIGLMRGGRLITESSPNELLQKYETISLEEIVLKLCRNDDMNMDEENCRPRKNSTGGFLKSLRKMSHRAPSSLEDSPYEGTTSFQRIKALIEKNYMVMTRNLMLLVFMMFTPALQVFVMCLAIGNDPKPMWMGVVNHEMNYTPCSTTWLKDRGSIEGCDVENLSCKFLTEIPTDTIYLRDYASNELARDAVRAGKIWGFLSFPENFSDNVYERAAGANTIENETLQGSYVNAEMDYSNKQISSAIKKELYDAFEIFLKGMLINCGFYKELAESPIRYLDGIYGTDDTDFKEFIGPGILLCMIYFFPLCSSAIAYIWDKKQGTLERSMVAGVQSWEIMTSFLVTEGIVLVIQCFFSFFMIIYIFEIEILGSLTLSVLITFMMGLGGVSMGFLIASFCDEEVEAVMLSIATFFPNMILSGEKQNFN</sequence>
<evidence type="ECO:0000313" key="9">
    <source>
        <dbReference type="EMBL" id="OXA49624.1"/>
    </source>
</evidence>
<name>A0A226DXU8_FOLCA</name>
<dbReference type="InterPro" id="IPR017871">
    <property type="entry name" value="ABC_transporter-like_CS"/>
</dbReference>
<keyword evidence="10" id="KW-1185">Reference proteome</keyword>
<dbReference type="InterPro" id="IPR003439">
    <property type="entry name" value="ABC_transporter-like_ATP-bd"/>
</dbReference>
<dbReference type="InterPro" id="IPR003593">
    <property type="entry name" value="AAA+_ATPase"/>
</dbReference>
<dbReference type="OrthoDB" id="10255969at2759"/>
<comment type="caution">
    <text evidence="9">The sequence shown here is derived from an EMBL/GenBank/DDBJ whole genome shotgun (WGS) entry which is preliminary data.</text>
</comment>
<dbReference type="PANTHER" id="PTHR43038">
    <property type="entry name" value="ATP-BINDING CASSETTE, SUB-FAMILY H, MEMBER 1"/>
    <property type="match status" value="1"/>
</dbReference>
<feature type="transmembrane region" description="Helical" evidence="7">
    <location>
        <begin position="585"/>
        <end position="612"/>
    </location>
</feature>
<accession>A0A226DXU8</accession>
<dbReference type="PANTHER" id="PTHR43038:SF3">
    <property type="entry name" value="ABC TRANSPORTER G FAMILY MEMBER 20 ISOFORM X1"/>
    <property type="match status" value="1"/>
</dbReference>
<dbReference type="OMA" id="TEFIIAQ"/>
<dbReference type="Pfam" id="PF00005">
    <property type="entry name" value="ABC_tran"/>
    <property type="match status" value="1"/>
</dbReference>
<evidence type="ECO:0000256" key="7">
    <source>
        <dbReference type="SAM" id="Phobius"/>
    </source>
</evidence>
<evidence type="ECO:0000256" key="2">
    <source>
        <dbReference type="ARBA" id="ARBA00022692"/>
    </source>
</evidence>
<evidence type="ECO:0000256" key="6">
    <source>
        <dbReference type="ARBA" id="ARBA00023136"/>
    </source>
</evidence>
<organism evidence="9 10">
    <name type="scientific">Folsomia candida</name>
    <name type="common">Springtail</name>
    <dbReference type="NCBI Taxonomy" id="158441"/>
    <lineage>
        <taxon>Eukaryota</taxon>
        <taxon>Metazoa</taxon>
        <taxon>Ecdysozoa</taxon>
        <taxon>Arthropoda</taxon>
        <taxon>Hexapoda</taxon>
        <taxon>Collembola</taxon>
        <taxon>Entomobryomorpha</taxon>
        <taxon>Isotomoidea</taxon>
        <taxon>Isotomidae</taxon>
        <taxon>Proisotominae</taxon>
        <taxon>Folsomia</taxon>
    </lineage>
</organism>
<keyword evidence="2 7" id="KW-0812">Transmembrane</keyword>
<evidence type="ECO:0000256" key="5">
    <source>
        <dbReference type="ARBA" id="ARBA00022989"/>
    </source>
</evidence>
<evidence type="ECO:0000256" key="3">
    <source>
        <dbReference type="ARBA" id="ARBA00022741"/>
    </source>
</evidence>
<dbReference type="InterPro" id="IPR013525">
    <property type="entry name" value="ABC2_TM"/>
</dbReference>
<keyword evidence="5 7" id="KW-1133">Transmembrane helix</keyword>
<feature type="transmembrane region" description="Helical" evidence="7">
    <location>
        <begin position="351"/>
        <end position="372"/>
    </location>
</feature>
<dbReference type="GO" id="GO:0016020">
    <property type="term" value="C:membrane"/>
    <property type="evidence" value="ECO:0007669"/>
    <property type="project" value="UniProtKB-SubCell"/>
</dbReference>
<dbReference type="InterPro" id="IPR027417">
    <property type="entry name" value="P-loop_NTPase"/>
</dbReference>
<feature type="transmembrane region" description="Helical" evidence="7">
    <location>
        <begin position="624"/>
        <end position="644"/>
    </location>
</feature>
<evidence type="ECO:0000256" key="4">
    <source>
        <dbReference type="ARBA" id="ARBA00022840"/>
    </source>
</evidence>
<feature type="domain" description="ABC transporter" evidence="8">
    <location>
        <begin position="50"/>
        <end position="281"/>
    </location>
</feature>
<evidence type="ECO:0000313" key="10">
    <source>
        <dbReference type="Proteomes" id="UP000198287"/>
    </source>
</evidence>
<dbReference type="PROSITE" id="PS00211">
    <property type="entry name" value="ABC_TRANSPORTER_1"/>
    <property type="match status" value="1"/>
</dbReference>
<keyword evidence="3" id="KW-0547">Nucleotide-binding</keyword>
<reference evidence="9 10" key="1">
    <citation type="submission" date="2015-12" db="EMBL/GenBank/DDBJ databases">
        <title>The genome of Folsomia candida.</title>
        <authorList>
            <person name="Faddeeva A."/>
            <person name="Derks M.F."/>
            <person name="Anvar Y."/>
            <person name="Smit S."/>
            <person name="Van Straalen N."/>
            <person name="Roelofs D."/>
        </authorList>
    </citation>
    <scope>NUCLEOTIDE SEQUENCE [LARGE SCALE GENOMIC DNA]</scope>
    <source>
        <strain evidence="9 10">VU population</strain>
        <tissue evidence="9">Whole body</tissue>
    </source>
</reference>
<dbReference type="GO" id="GO:0140359">
    <property type="term" value="F:ABC-type transporter activity"/>
    <property type="evidence" value="ECO:0007669"/>
    <property type="project" value="InterPro"/>
</dbReference>
<protein>
    <submittedName>
        <fullName evidence="9">ABC transporter G family member 20</fullName>
    </submittedName>
</protein>
<dbReference type="SUPFAM" id="SSF52540">
    <property type="entry name" value="P-loop containing nucleoside triphosphate hydrolases"/>
    <property type="match status" value="1"/>
</dbReference>
<evidence type="ECO:0000256" key="1">
    <source>
        <dbReference type="ARBA" id="ARBA00004141"/>
    </source>
</evidence>
<dbReference type="CDD" id="cd03230">
    <property type="entry name" value="ABC_DR_subfamily_A"/>
    <property type="match status" value="1"/>
</dbReference>
<proteinExistence type="predicted"/>
<evidence type="ECO:0000259" key="8">
    <source>
        <dbReference type="PROSITE" id="PS50893"/>
    </source>
</evidence>
<comment type="subcellular location">
    <subcellularLocation>
        <location evidence="1">Membrane</location>
        <topology evidence="1">Multi-pass membrane protein</topology>
    </subcellularLocation>
</comment>
<dbReference type="EMBL" id="LNIX01000010">
    <property type="protein sequence ID" value="OXA49624.1"/>
    <property type="molecule type" value="Genomic_DNA"/>
</dbReference>
<dbReference type="GO" id="GO:0016887">
    <property type="term" value="F:ATP hydrolysis activity"/>
    <property type="evidence" value="ECO:0007669"/>
    <property type="project" value="InterPro"/>
</dbReference>
<dbReference type="Pfam" id="PF12698">
    <property type="entry name" value="ABC2_membrane_3"/>
    <property type="match status" value="1"/>
</dbReference>
<dbReference type="PROSITE" id="PS50893">
    <property type="entry name" value="ABC_TRANSPORTER_2"/>
    <property type="match status" value="1"/>
</dbReference>
<dbReference type="GO" id="GO:0005524">
    <property type="term" value="F:ATP binding"/>
    <property type="evidence" value="ECO:0007669"/>
    <property type="project" value="UniProtKB-KW"/>
</dbReference>
<keyword evidence="6 7" id="KW-0472">Membrane</keyword>
<feature type="transmembrane region" description="Helical" evidence="7">
    <location>
        <begin position="545"/>
        <end position="565"/>
    </location>
</feature>
<dbReference type="SMART" id="SM00382">
    <property type="entry name" value="AAA"/>
    <property type="match status" value="1"/>
</dbReference>
<dbReference type="AlphaFoldDB" id="A0A226DXU8"/>
<dbReference type="Proteomes" id="UP000198287">
    <property type="component" value="Unassembled WGS sequence"/>
</dbReference>
<gene>
    <name evidence="9" type="ORF">Fcan01_15986</name>
</gene>
<dbReference type="Gene3D" id="3.40.50.300">
    <property type="entry name" value="P-loop containing nucleotide triphosphate hydrolases"/>
    <property type="match status" value="1"/>
</dbReference>
<keyword evidence="4" id="KW-0067">ATP-binding</keyword>